<dbReference type="Pfam" id="PF13727">
    <property type="entry name" value="CoA_binding_3"/>
    <property type="match status" value="1"/>
</dbReference>
<dbReference type="GO" id="GO:0016020">
    <property type="term" value="C:membrane"/>
    <property type="evidence" value="ECO:0007669"/>
    <property type="project" value="UniProtKB-SubCell"/>
</dbReference>
<gene>
    <name evidence="9" type="ORF">DW060_04820</name>
</gene>
<dbReference type="GO" id="GO:0089702">
    <property type="term" value="F:undecaprenyl-phosphate glucose phosphotransferase activity"/>
    <property type="evidence" value="ECO:0007669"/>
    <property type="project" value="UniProtKB-EC"/>
</dbReference>
<evidence type="ECO:0000256" key="3">
    <source>
        <dbReference type="ARBA" id="ARBA00022679"/>
    </source>
</evidence>
<keyword evidence="6 7" id="KW-0472">Membrane</keyword>
<sequence length="467" mass="54383">MSNTIHSPHENKLLKMSVLLGDIIIINLLYWLFCCVLKYDTNIDAMRQTMVVGSIVYLACTMENGVVLHHRKVSNHQIIMRVMQNFFVSAIGCVLMFAIGDFQHMSLFRMIEFWLTSFIGVSIFRIITRQVVAAWRRMPKHAHNVVFVGSNSNVRNMFRQMTTPNDLGFNVLGYFDHQPNEKFSELCTYLGTPQDMPEVLKEHSNVHELYCCLPSRFSEKILEVIRYCEHHFIHFYSMPNVSNYLHNRMHLKVLGDVPYLSLYNEPLSLIENRLIKRTFDFVVSLTFLCTLFPIILAVVAIVTKTTMPGPLFFRQKRTGLNGKEFYCLKFRSMKVNKDADTLQATKNDPRKTKWGNIMRKTNIDELPQFINVLLGQMSIVGPRPHMVKHTDDYSKLIDNYMVRHYIKPGITGWSQVNGFRGETKYLSQMEGRVAGDIWYLEHWSVWLDIYIMYKTVANVIVGDKQAF</sequence>
<dbReference type="PANTHER" id="PTHR30576:SF0">
    <property type="entry name" value="UNDECAPRENYL-PHOSPHATE N-ACETYLGALACTOSAMINYL 1-PHOSPHATE TRANSFERASE-RELATED"/>
    <property type="match status" value="1"/>
</dbReference>
<dbReference type="InterPro" id="IPR017473">
    <property type="entry name" value="Undecaprenyl-P_gluc_Ptfrase"/>
</dbReference>
<name>A0A3R6MMC0_9BACT</name>
<dbReference type="Gene3D" id="3.40.50.720">
    <property type="entry name" value="NAD(P)-binding Rossmann-like Domain"/>
    <property type="match status" value="1"/>
</dbReference>
<feature type="transmembrane region" description="Helical" evidence="7">
    <location>
        <begin position="12"/>
        <end position="33"/>
    </location>
</feature>
<comment type="subcellular location">
    <subcellularLocation>
        <location evidence="1">Membrane</location>
        <topology evidence="1">Multi-pass membrane protein</topology>
    </subcellularLocation>
</comment>
<dbReference type="PANTHER" id="PTHR30576">
    <property type="entry name" value="COLANIC BIOSYNTHESIS UDP-GLUCOSE LIPID CARRIER TRANSFERASE"/>
    <property type="match status" value="1"/>
</dbReference>
<dbReference type="EMBL" id="QRNO01000017">
    <property type="protein sequence ID" value="RHK51320.1"/>
    <property type="molecule type" value="Genomic_DNA"/>
</dbReference>
<evidence type="ECO:0000313" key="10">
    <source>
        <dbReference type="Proteomes" id="UP000286598"/>
    </source>
</evidence>
<dbReference type="InterPro" id="IPR003362">
    <property type="entry name" value="Bact_transf"/>
</dbReference>
<evidence type="ECO:0000256" key="4">
    <source>
        <dbReference type="ARBA" id="ARBA00022692"/>
    </source>
</evidence>
<dbReference type="AlphaFoldDB" id="A0A3R6MMC0"/>
<dbReference type="NCBIfam" id="TIGR03023">
    <property type="entry name" value="WcaJ_sugtrans"/>
    <property type="match status" value="1"/>
</dbReference>
<dbReference type="EC" id="2.7.8.31" evidence="9"/>
<evidence type="ECO:0000313" key="9">
    <source>
        <dbReference type="EMBL" id="RHK51320.1"/>
    </source>
</evidence>
<feature type="domain" description="Bacterial sugar transferase" evidence="8">
    <location>
        <begin position="276"/>
        <end position="460"/>
    </location>
</feature>
<accession>A0A3R6MMC0</accession>
<keyword evidence="10" id="KW-1185">Reference proteome</keyword>
<organism evidence="9 10">
    <name type="scientific">Leyella stercorea</name>
    <dbReference type="NCBI Taxonomy" id="363265"/>
    <lineage>
        <taxon>Bacteria</taxon>
        <taxon>Pseudomonadati</taxon>
        <taxon>Bacteroidota</taxon>
        <taxon>Bacteroidia</taxon>
        <taxon>Bacteroidales</taxon>
        <taxon>Prevotellaceae</taxon>
        <taxon>Leyella</taxon>
    </lineage>
</organism>
<keyword evidence="5 7" id="KW-1133">Transmembrane helix</keyword>
<keyword evidence="4 7" id="KW-0812">Transmembrane</keyword>
<evidence type="ECO:0000256" key="2">
    <source>
        <dbReference type="ARBA" id="ARBA00006464"/>
    </source>
</evidence>
<dbReference type="Pfam" id="PF02397">
    <property type="entry name" value="Bac_transf"/>
    <property type="match status" value="1"/>
</dbReference>
<proteinExistence type="inferred from homology"/>
<dbReference type="Proteomes" id="UP000286598">
    <property type="component" value="Unassembled WGS sequence"/>
</dbReference>
<reference evidence="9 10" key="1">
    <citation type="submission" date="2018-08" db="EMBL/GenBank/DDBJ databases">
        <title>A genome reference for cultivated species of the human gut microbiota.</title>
        <authorList>
            <person name="Zou Y."/>
            <person name="Xue W."/>
            <person name="Luo G."/>
        </authorList>
    </citation>
    <scope>NUCLEOTIDE SEQUENCE [LARGE SCALE GENOMIC DNA]</scope>
    <source>
        <strain evidence="9 10">AF42-9</strain>
    </source>
</reference>
<feature type="transmembrane region" description="Helical" evidence="7">
    <location>
        <begin position="78"/>
        <end position="99"/>
    </location>
</feature>
<dbReference type="NCBIfam" id="TIGR03025">
    <property type="entry name" value="EPS_sugtrans"/>
    <property type="match status" value="1"/>
</dbReference>
<dbReference type="InterPro" id="IPR017475">
    <property type="entry name" value="EPS_sugar_tfrase"/>
</dbReference>
<evidence type="ECO:0000256" key="6">
    <source>
        <dbReference type="ARBA" id="ARBA00023136"/>
    </source>
</evidence>
<evidence type="ECO:0000256" key="7">
    <source>
        <dbReference type="SAM" id="Phobius"/>
    </source>
</evidence>
<dbReference type="OrthoDB" id="9808602at2"/>
<comment type="caution">
    <text evidence="9">The sequence shown here is derived from an EMBL/GenBank/DDBJ whole genome shotgun (WGS) entry which is preliminary data.</text>
</comment>
<evidence type="ECO:0000256" key="1">
    <source>
        <dbReference type="ARBA" id="ARBA00004141"/>
    </source>
</evidence>
<feature type="transmembrane region" description="Helical" evidence="7">
    <location>
        <begin position="111"/>
        <end position="128"/>
    </location>
</feature>
<evidence type="ECO:0000256" key="5">
    <source>
        <dbReference type="ARBA" id="ARBA00022989"/>
    </source>
</evidence>
<evidence type="ECO:0000259" key="8">
    <source>
        <dbReference type="Pfam" id="PF02397"/>
    </source>
</evidence>
<keyword evidence="3 9" id="KW-0808">Transferase</keyword>
<comment type="similarity">
    <text evidence="2">Belongs to the bacterial sugar transferase family.</text>
</comment>
<feature type="transmembrane region" description="Helical" evidence="7">
    <location>
        <begin position="281"/>
        <end position="302"/>
    </location>
</feature>
<protein>
    <submittedName>
        <fullName evidence="9">Undecaprenyl-phosphate glucose phosphotransferase</fullName>
        <ecNumber evidence="9">2.7.8.31</ecNumber>
    </submittedName>
</protein>